<evidence type="ECO:0000313" key="3">
    <source>
        <dbReference type="Proteomes" id="UP001157353"/>
    </source>
</evidence>
<comment type="caution">
    <text evidence="2">The sequence shown here is derived from an EMBL/GenBank/DDBJ whole genome shotgun (WGS) entry which is preliminary data.</text>
</comment>
<gene>
    <name evidence="2" type="ORF">GCM10007916_13890</name>
</gene>
<keyword evidence="3" id="KW-1185">Reference proteome</keyword>
<organism evidence="2 3">
    <name type="scientific">Psychromonas marina</name>
    <dbReference type="NCBI Taxonomy" id="88364"/>
    <lineage>
        <taxon>Bacteria</taxon>
        <taxon>Pseudomonadati</taxon>
        <taxon>Pseudomonadota</taxon>
        <taxon>Gammaproteobacteria</taxon>
        <taxon>Alteromonadales</taxon>
        <taxon>Psychromonadaceae</taxon>
        <taxon>Psychromonas</taxon>
    </lineage>
</organism>
<dbReference type="Pfam" id="PF08669">
    <property type="entry name" value="GCV_T_C"/>
    <property type="match status" value="1"/>
</dbReference>
<proteinExistence type="predicted"/>
<evidence type="ECO:0000259" key="1">
    <source>
        <dbReference type="Pfam" id="PF08669"/>
    </source>
</evidence>
<dbReference type="Proteomes" id="UP001157353">
    <property type="component" value="Unassembled WGS sequence"/>
</dbReference>
<reference evidence="3" key="1">
    <citation type="journal article" date="2019" name="Int. J. Syst. Evol. Microbiol.">
        <title>The Global Catalogue of Microorganisms (GCM) 10K type strain sequencing project: providing services to taxonomists for standard genome sequencing and annotation.</title>
        <authorList>
            <consortium name="The Broad Institute Genomics Platform"/>
            <consortium name="The Broad Institute Genome Sequencing Center for Infectious Disease"/>
            <person name="Wu L."/>
            <person name="Ma J."/>
        </authorList>
    </citation>
    <scope>NUCLEOTIDE SEQUENCE [LARGE SCALE GENOMIC DNA]</scope>
    <source>
        <strain evidence="3">NBRC 103166</strain>
    </source>
</reference>
<sequence length="75" mass="8371">MPVRESTKLFDAQDNKIGIVTNGKYCPSITNPVAMVYVNVEFAILETAIFAEVCGKKLAMFVTKMPFVAQSYFRS</sequence>
<dbReference type="SUPFAM" id="SSF101790">
    <property type="entry name" value="Aminomethyltransferase beta-barrel domain"/>
    <property type="match status" value="1"/>
</dbReference>
<dbReference type="Gene3D" id="2.40.30.110">
    <property type="entry name" value="Aminomethyltransferase beta-barrel domains"/>
    <property type="match status" value="1"/>
</dbReference>
<evidence type="ECO:0000313" key="2">
    <source>
        <dbReference type="EMBL" id="GLS90322.1"/>
    </source>
</evidence>
<protein>
    <recommendedName>
        <fullName evidence="1">Aminomethyltransferase C-terminal domain-containing protein</fullName>
    </recommendedName>
</protein>
<dbReference type="InterPro" id="IPR013977">
    <property type="entry name" value="GcvT_C"/>
</dbReference>
<feature type="domain" description="Aminomethyltransferase C-terminal" evidence="1">
    <location>
        <begin position="3"/>
        <end position="68"/>
    </location>
</feature>
<accession>A0ABQ6DYV0</accession>
<dbReference type="EMBL" id="BSPQ01000002">
    <property type="protein sequence ID" value="GLS90322.1"/>
    <property type="molecule type" value="Genomic_DNA"/>
</dbReference>
<dbReference type="RefSeq" id="WP_284203437.1">
    <property type="nucleotide sequence ID" value="NZ_BSPQ01000002.1"/>
</dbReference>
<dbReference type="InterPro" id="IPR029043">
    <property type="entry name" value="GcvT/YgfZ_C"/>
</dbReference>
<name>A0ABQ6DYV0_9GAMM</name>